<dbReference type="OrthoDB" id="9796381at2"/>
<gene>
    <name evidence="4" type="ORF">SAMN05421544_104111</name>
</gene>
<dbReference type="PANTHER" id="PTHR43877:SF2">
    <property type="entry name" value="AMINOALKYLPHOSPHONATE N-ACETYLTRANSFERASE-RELATED"/>
    <property type="match status" value="1"/>
</dbReference>
<organism evidence="4 5">
    <name type="scientific">Riemerella columbipharyngis</name>
    <dbReference type="NCBI Taxonomy" id="1071918"/>
    <lineage>
        <taxon>Bacteria</taxon>
        <taxon>Pseudomonadati</taxon>
        <taxon>Bacteroidota</taxon>
        <taxon>Flavobacteriia</taxon>
        <taxon>Flavobacteriales</taxon>
        <taxon>Weeksellaceae</taxon>
        <taxon>Riemerella</taxon>
    </lineage>
</organism>
<evidence type="ECO:0000256" key="1">
    <source>
        <dbReference type="ARBA" id="ARBA00022679"/>
    </source>
</evidence>
<dbReference type="SUPFAM" id="SSF55729">
    <property type="entry name" value="Acyl-CoA N-acyltransferases (Nat)"/>
    <property type="match status" value="1"/>
</dbReference>
<name>A0A1G7AXN9_9FLAO</name>
<dbReference type="STRING" id="1071918.SAMN05421544_104111"/>
<keyword evidence="2" id="KW-0012">Acyltransferase</keyword>
<evidence type="ECO:0000313" key="5">
    <source>
        <dbReference type="Proteomes" id="UP000198517"/>
    </source>
</evidence>
<dbReference type="RefSeq" id="WP_092736151.1">
    <property type="nucleotide sequence ID" value="NZ_FNAS01000004.1"/>
</dbReference>
<sequence length="167" mass="19230">MEYQFRKAKTDDEAAVWEILKSAIHRRRLDGSSQWQDGYPNMEILKNDIRQEAGWVLVGGEMVCGYVAIYGEEPAYDDLKQGNWLSNGVFIVIHRLAVSEGLIGRGLAQKIFEKVEEFARQKGIKSIKADTNFDNYAMLHIFKKMGYSYCGKVYFRGSERLAYEKLI</sequence>
<evidence type="ECO:0000313" key="4">
    <source>
        <dbReference type="EMBL" id="SDE18765.1"/>
    </source>
</evidence>
<protein>
    <submittedName>
        <fullName evidence="4">N-acetylglutamate synthase, GNAT family</fullName>
    </submittedName>
</protein>
<feature type="domain" description="N-acetyltransferase" evidence="3">
    <location>
        <begin position="3"/>
        <end position="167"/>
    </location>
</feature>
<accession>A0A1G7AXN9</accession>
<dbReference type="CDD" id="cd04301">
    <property type="entry name" value="NAT_SF"/>
    <property type="match status" value="1"/>
</dbReference>
<dbReference type="PROSITE" id="PS51186">
    <property type="entry name" value="GNAT"/>
    <property type="match status" value="1"/>
</dbReference>
<evidence type="ECO:0000259" key="3">
    <source>
        <dbReference type="PROSITE" id="PS51186"/>
    </source>
</evidence>
<dbReference type="Pfam" id="PF00583">
    <property type="entry name" value="Acetyltransf_1"/>
    <property type="match status" value="1"/>
</dbReference>
<proteinExistence type="predicted"/>
<dbReference type="EMBL" id="FNAS01000004">
    <property type="protein sequence ID" value="SDE18765.1"/>
    <property type="molecule type" value="Genomic_DNA"/>
</dbReference>
<dbReference type="AlphaFoldDB" id="A0A1G7AXN9"/>
<dbReference type="InterPro" id="IPR050832">
    <property type="entry name" value="Bact_Acetyltransf"/>
</dbReference>
<keyword evidence="5" id="KW-1185">Reference proteome</keyword>
<evidence type="ECO:0000256" key="2">
    <source>
        <dbReference type="ARBA" id="ARBA00023315"/>
    </source>
</evidence>
<dbReference type="GO" id="GO:0016747">
    <property type="term" value="F:acyltransferase activity, transferring groups other than amino-acyl groups"/>
    <property type="evidence" value="ECO:0007669"/>
    <property type="project" value="InterPro"/>
</dbReference>
<keyword evidence="1" id="KW-0808">Transferase</keyword>
<reference evidence="4 5" key="1">
    <citation type="submission" date="2016-10" db="EMBL/GenBank/DDBJ databases">
        <authorList>
            <person name="de Groot N.N."/>
        </authorList>
    </citation>
    <scope>NUCLEOTIDE SEQUENCE [LARGE SCALE GENOMIC DNA]</scope>
    <source>
        <strain evidence="4 5">DSM 24015</strain>
    </source>
</reference>
<dbReference type="InterPro" id="IPR016181">
    <property type="entry name" value="Acyl_CoA_acyltransferase"/>
</dbReference>
<dbReference type="Proteomes" id="UP000198517">
    <property type="component" value="Unassembled WGS sequence"/>
</dbReference>
<dbReference type="Gene3D" id="3.40.630.30">
    <property type="match status" value="1"/>
</dbReference>
<dbReference type="InterPro" id="IPR000182">
    <property type="entry name" value="GNAT_dom"/>
</dbReference>
<dbReference type="PANTHER" id="PTHR43877">
    <property type="entry name" value="AMINOALKYLPHOSPHONATE N-ACETYLTRANSFERASE-RELATED-RELATED"/>
    <property type="match status" value="1"/>
</dbReference>